<gene>
    <name evidence="1" type="ORF">BWQ96_06315</name>
</gene>
<dbReference type="Proteomes" id="UP000247409">
    <property type="component" value="Unassembled WGS sequence"/>
</dbReference>
<keyword evidence="2" id="KW-1185">Reference proteome</keyword>
<comment type="caution">
    <text evidence="1">The sequence shown here is derived from an EMBL/GenBank/DDBJ whole genome shotgun (WGS) entry which is preliminary data.</text>
</comment>
<organism evidence="1 2">
    <name type="scientific">Gracilariopsis chorda</name>
    <dbReference type="NCBI Taxonomy" id="448386"/>
    <lineage>
        <taxon>Eukaryota</taxon>
        <taxon>Rhodophyta</taxon>
        <taxon>Florideophyceae</taxon>
        <taxon>Rhodymeniophycidae</taxon>
        <taxon>Gracilariales</taxon>
        <taxon>Gracilariaceae</taxon>
        <taxon>Gracilariopsis</taxon>
    </lineage>
</organism>
<evidence type="ECO:0000313" key="2">
    <source>
        <dbReference type="Proteomes" id="UP000247409"/>
    </source>
</evidence>
<proteinExistence type="predicted"/>
<protein>
    <submittedName>
        <fullName evidence="1">Uncharacterized protein</fullName>
    </submittedName>
</protein>
<accession>A0A2V3IPD5</accession>
<dbReference type="EMBL" id="NBIV01000107">
    <property type="protein sequence ID" value="PXF43946.1"/>
    <property type="molecule type" value="Genomic_DNA"/>
</dbReference>
<reference evidence="1 2" key="1">
    <citation type="journal article" date="2018" name="Mol. Biol. Evol.">
        <title>Analysis of the draft genome of the red seaweed Gracilariopsis chorda provides insights into genome size evolution in Rhodophyta.</title>
        <authorList>
            <person name="Lee J."/>
            <person name="Yang E.C."/>
            <person name="Graf L."/>
            <person name="Yang J.H."/>
            <person name="Qiu H."/>
            <person name="Zel Zion U."/>
            <person name="Chan C.X."/>
            <person name="Stephens T.G."/>
            <person name="Weber A.P.M."/>
            <person name="Boo G.H."/>
            <person name="Boo S.M."/>
            <person name="Kim K.M."/>
            <person name="Shin Y."/>
            <person name="Jung M."/>
            <person name="Lee S.J."/>
            <person name="Yim H.S."/>
            <person name="Lee J.H."/>
            <person name="Bhattacharya D."/>
            <person name="Yoon H.S."/>
        </authorList>
    </citation>
    <scope>NUCLEOTIDE SEQUENCE [LARGE SCALE GENOMIC DNA]</scope>
    <source>
        <strain evidence="1 2">SKKU-2015</strain>
        <tissue evidence="1">Whole body</tissue>
    </source>
</reference>
<name>A0A2V3IPD5_9FLOR</name>
<evidence type="ECO:0000313" key="1">
    <source>
        <dbReference type="EMBL" id="PXF43946.1"/>
    </source>
</evidence>
<dbReference type="AlphaFoldDB" id="A0A2V3IPD5"/>
<sequence>MDYLLYKISPAVGQTMKKLVCKDESRLQKRKDAGNSYESSVAQDNGEVTAAVFAPKMVRERALSATSAFLKSMTGVIVIGTAGNE</sequence>